<dbReference type="EMBL" id="BONI01000031">
    <property type="protein sequence ID" value="GIG07207.1"/>
    <property type="molecule type" value="Genomic_DNA"/>
</dbReference>
<evidence type="ECO:0000313" key="5">
    <source>
        <dbReference type="Proteomes" id="UP000630887"/>
    </source>
</evidence>
<dbReference type="GO" id="GO:0005737">
    <property type="term" value="C:cytoplasm"/>
    <property type="evidence" value="ECO:0007669"/>
    <property type="project" value="TreeGrafter"/>
</dbReference>
<dbReference type="PANTHER" id="PTHR16305">
    <property type="entry name" value="TESTICULAR SOLUBLE ADENYLYL CYCLASE"/>
    <property type="match status" value="1"/>
</dbReference>
<comment type="caution">
    <text evidence="4">The sequence shown here is derived from an EMBL/GenBank/DDBJ whole genome shotgun (WGS) entry which is preliminary data.</text>
</comment>
<dbReference type="GO" id="GO:0004016">
    <property type="term" value="F:adenylate cyclase activity"/>
    <property type="evidence" value="ECO:0007669"/>
    <property type="project" value="TreeGrafter"/>
</dbReference>
<dbReference type="GO" id="GO:0003677">
    <property type="term" value="F:DNA binding"/>
    <property type="evidence" value="ECO:0007669"/>
    <property type="project" value="InterPro"/>
</dbReference>
<dbReference type="PRINTS" id="PR00038">
    <property type="entry name" value="HTHLUXR"/>
</dbReference>
<dbReference type="InterPro" id="IPR016032">
    <property type="entry name" value="Sig_transdc_resp-reg_C-effctor"/>
</dbReference>
<dbReference type="InterPro" id="IPR041664">
    <property type="entry name" value="AAA_16"/>
</dbReference>
<dbReference type="PROSITE" id="PS50043">
    <property type="entry name" value="HTH_LUXR_2"/>
    <property type="match status" value="1"/>
</dbReference>
<evidence type="ECO:0000256" key="2">
    <source>
        <dbReference type="ARBA" id="ARBA00022840"/>
    </source>
</evidence>
<protein>
    <submittedName>
        <fullName evidence="4">LuxR family transcriptional regulator</fullName>
    </submittedName>
</protein>
<sequence length="930" mass="99531">MTVIVGRNVESARLHDAIARLADGRGGIAWIEGEPGIGKTALVDATAEAAVKTGCRVLRGGGDELMQAFPLRMIADALDVSARAADPARVLIARLLRGEAVGAATFDPVLAAGERMLELVDRFSAYRPLLLALEDLQWADEASLALCQRMARAVDQIPLLLLATSRPVAPRTTVSRLRALLRDRPGVHLDLGPLSTAETLTFAARLVQGEPGAGLRRELARAGGNPLYLREMLEAVVRDRALRDSGGVRELSPGAATVPPSLQAAIARRLDTLSEQTVGALRFAALLRRRFDVGRWAAVTGRSMPEIVQAADEAVTAGVLVGAGDRLTFRHDVIRQVLSDQLPEAVRAGLHRHAARVVAETGAGVDEVSLHLAATSGPLDAWATTWLADMPEAMLYSAADVAVGLLTRSSAQPVDSDAVQEALLARLALTLFWLGRDEQACQVAVQVLDRTADREFASRLRILAVRAAGRLRRFDHALELAAPAEPDLPLHCQARLRAWRALILLNLDRFDEASAEAHLALAEAQSCGDSLGIGFAHNTLTYLAAEPDQLGHIDAALAALGDDAESTDLKLLLTGNRLVCLLVNGRRADLDASIADALRSAEQKGSMRIGVVYAQATNASYTYGRWDEAVAYADRLNHELLASPSMSYLHAIVALIAIHRDDRATAEARLQAGGFLDPADQGRWVGAFGPVADALALLAESRGDLAESLALRAAYLDLPPGPGRAGRCDEAAYLVRAALAQGEPALAEAAATAVAADPDPSPHRLLVMRFCRALVDADAVGLLTVASDFGQWAWLHHRALTLEEAAYVLAEQGDLAGARTAFGQALAAWLDLGATWDARRLEARLRPYGVRRGPRAVRRRPALGWEALTPSEIHVAQLVAKGMSNPDIAAELFVSRNTVQTHVSRVLTKLRMRSRIELIQQADAIGRAEG</sequence>
<dbReference type="SUPFAM" id="SSF52540">
    <property type="entry name" value="P-loop containing nucleoside triphosphate hydrolases"/>
    <property type="match status" value="1"/>
</dbReference>
<keyword evidence="2" id="KW-0067">ATP-binding</keyword>
<dbReference type="Pfam" id="PF13191">
    <property type="entry name" value="AAA_16"/>
    <property type="match status" value="1"/>
</dbReference>
<evidence type="ECO:0000313" key="4">
    <source>
        <dbReference type="EMBL" id="GIG07207.1"/>
    </source>
</evidence>
<gene>
    <name evidence="4" type="ORF">Cco03nite_39070</name>
</gene>
<accession>A0A8J3KVP4</accession>
<dbReference type="CDD" id="cd06170">
    <property type="entry name" value="LuxR_C_like"/>
    <property type="match status" value="1"/>
</dbReference>
<evidence type="ECO:0000256" key="1">
    <source>
        <dbReference type="ARBA" id="ARBA00022741"/>
    </source>
</evidence>
<reference evidence="4 5" key="1">
    <citation type="submission" date="2021-01" db="EMBL/GenBank/DDBJ databases">
        <title>Whole genome shotgun sequence of Catellatospora coxensis NBRC 107359.</title>
        <authorList>
            <person name="Komaki H."/>
            <person name="Tamura T."/>
        </authorList>
    </citation>
    <scope>NUCLEOTIDE SEQUENCE [LARGE SCALE GENOMIC DNA]</scope>
    <source>
        <strain evidence="4 5">NBRC 107359</strain>
    </source>
</reference>
<dbReference type="Pfam" id="PF00196">
    <property type="entry name" value="GerE"/>
    <property type="match status" value="1"/>
</dbReference>
<organism evidence="4 5">
    <name type="scientific">Catellatospora coxensis</name>
    <dbReference type="NCBI Taxonomy" id="310354"/>
    <lineage>
        <taxon>Bacteria</taxon>
        <taxon>Bacillati</taxon>
        <taxon>Actinomycetota</taxon>
        <taxon>Actinomycetes</taxon>
        <taxon>Micromonosporales</taxon>
        <taxon>Micromonosporaceae</taxon>
        <taxon>Catellatospora</taxon>
    </lineage>
</organism>
<dbReference type="GO" id="GO:0005524">
    <property type="term" value="F:ATP binding"/>
    <property type="evidence" value="ECO:0007669"/>
    <property type="project" value="UniProtKB-KW"/>
</dbReference>
<dbReference type="AlphaFoldDB" id="A0A8J3KVP4"/>
<dbReference type="SMART" id="SM00421">
    <property type="entry name" value="HTH_LUXR"/>
    <property type="match status" value="1"/>
</dbReference>
<dbReference type="PROSITE" id="PS00622">
    <property type="entry name" value="HTH_LUXR_1"/>
    <property type="match status" value="1"/>
</dbReference>
<feature type="domain" description="HTH luxR-type" evidence="3">
    <location>
        <begin position="861"/>
        <end position="926"/>
    </location>
</feature>
<evidence type="ECO:0000259" key="3">
    <source>
        <dbReference type="PROSITE" id="PS50043"/>
    </source>
</evidence>
<dbReference type="RefSeq" id="WP_203693553.1">
    <property type="nucleotide sequence ID" value="NZ_BONI01000031.1"/>
</dbReference>
<dbReference type="GO" id="GO:0006355">
    <property type="term" value="P:regulation of DNA-templated transcription"/>
    <property type="evidence" value="ECO:0007669"/>
    <property type="project" value="InterPro"/>
</dbReference>
<name>A0A8J3KVP4_9ACTN</name>
<dbReference type="InterPro" id="IPR036388">
    <property type="entry name" value="WH-like_DNA-bd_sf"/>
</dbReference>
<dbReference type="SUPFAM" id="SSF46894">
    <property type="entry name" value="C-terminal effector domain of the bipartite response regulators"/>
    <property type="match status" value="1"/>
</dbReference>
<dbReference type="PANTHER" id="PTHR16305:SF35">
    <property type="entry name" value="TRANSCRIPTIONAL ACTIVATOR DOMAIN"/>
    <property type="match status" value="1"/>
</dbReference>
<proteinExistence type="predicted"/>
<dbReference type="InterPro" id="IPR000792">
    <property type="entry name" value="Tscrpt_reg_LuxR_C"/>
</dbReference>
<dbReference type="Gene3D" id="1.10.10.10">
    <property type="entry name" value="Winged helix-like DNA-binding domain superfamily/Winged helix DNA-binding domain"/>
    <property type="match status" value="1"/>
</dbReference>
<dbReference type="InterPro" id="IPR027417">
    <property type="entry name" value="P-loop_NTPase"/>
</dbReference>
<keyword evidence="1" id="KW-0547">Nucleotide-binding</keyword>
<keyword evidence="5" id="KW-1185">Reference proteome</keyword>
<dbReference type="Proteomes" id="UP000630887">
    <property type="component" value="Unassembled WGS sequence"/>
</dbReference>